<dbReference type="Proteomes" id="UP000887580">
    <property type="component" value="Unplaced"/>
</dbReference>
<organism evidence="1 2">
    <name type="scientific">Panagrolaimus sp. PS1159</name>
    <dbReference type="NCBI Taxonomy" id="55785"/>
    <lineage>
        <taxon>Eukaryota</taxon>
        <taxon>Metazoa</taxon>
        <taxon>Ecdysozoa</taxon>
        <taxon>Nematoda</taxon>
        <taxon>Chromadorea</taxon>
        <taxon>Rhabditida</taxon>
        <taxon>Tylenchina</taxon>
        <taxon>Panagrolaimomorpha</taxon>
        <taxon>Panagrolaimoidea</taxon>
        <taxon>Panagrolaimidae</taxon>
        <taxon>Panagrolaimus</taxon>
    </lineage>
</organism>
<protein>
    <submittedName>
        <fullName evidence="2">Transmembrane protein</fullName>
    </submittedName>
</protein>
<proteinExistence type="predicted"/>
<sequence length="93" mass="11028">MNVFLQKNIQSISTRYTLIFKQLSLQYKETDNMISLSFPLSLFIIVIFSRTQELTLFKNKLTFNGSFFVVIIKCWRQSWINETIEKDSIECCT</sequence>
<evidence type="ECO:0000313" key="1">
    <source>
        <dbReference type="Proteomes" id="UP000887580"/>
    </source>
</evidence>
<name>A0AC35FIY9_9BILA</name>
<accession>A0AC35FIY9</accession>
<dbReference type="WBParaSite" id="PS1159_v2.g17418.t1">
    <property type="protein sequence ID" value="PS1159_v2.g17418.t1"/>
    <property type="gene ID" value="PS1159_v2.g17418"/>
</dbReference>
<reference evidence="2" key="1">
    <citation type="submission" date="2022-11" db="UniProtKB">
        <authorList>
            <consortium name="WormBaseParasite"/>
        </authorList>
    </citation>
    <scope>IDENTIFICATION</scope>
</reference>
<evidence type="ECO:0000313" key="2">
    <source>
        <dbReference type="WBParaSite" id="PS1159_v2.g17418.t1"/>
    </source>
</evidence>